<sequence length="56" mass="6196">MPADLTEELGHVSGPPAASTRSRPWLWWCDDRHHSSLCIGPERADVKTFHQSGTPA</sequence>
<accession>A0A6J4UJ94</accession>
<name>A0A6J4UJ94_9ACTN</name>
<evidence type="ECO:0000256" key="1">
    <source>
        <dbReference type="SAM" id="MobiDB-lite"/>
    </source>
</evidence>
<organism evidence="2">
    <name type="scientific">uncultured Thermoleophilia bacterium</name>
    <dbReference type="NCBI Taxonomy" id="1497501"/>
    <lineage>
        <taxon>Bacteria</taxon>
        <taxon>Bacillati</taxon>
        <taxon>Actinomycetota</taxon>
        <taxon>Thermoleophilia</taxon>
        <taxon>environmental samples</taxon>
    </lineage>
</organism>
<dbReference type="EMBL" id="CADCWC010000391">
    <property type="protein sequence ID" value="CAA9549277.1"/>
    <property type="molecule type" value="Genomic_DNA"/>
</dbReference>
<dbReference type="AlphaFoldDB" id="A0A6J4UJ94"/>
<reference evidence="2" key="1">
    <citation type="submission" date="2020-02" db="EMBL/GenBank/DDBJ databases">
        <authorList>
            <person name="Meier V. D."/>
        </authorList>
    </citation>
    <scope>NUCLEOTIDE SEQUENCE</scope>
    <source>
        <strain evidence="2">AVDCRST_MAG79</strain>
    </source>
</reference>
<protein>
    <submittedName>
        <fullName evidence="2">Uncharacterized protein</fullName>
    </submittedName>
</protein>
<proteinExistence type="predicted"/>
<feature type="region of interest" description="Disordered" evidence="1">
    <location>
        <begin position="1"/>
        <end position="21"/>
    </location>
</feature>
<evidence type="ECO:0000313" key="2">
    <source>
        <dbReference type="EMBL" id="CAA9549277.1"/>
    </source>
</evidence>
<gene>
    <name evidence="2" type="ORF">AVDCRST_MAG79-2564</name>
</gene>